<feature type="compositionally biased region" description="Pro residues" evidence="1">
    <location>
        <begin position="11"/>
        <end position="20"/>
    </location>
</feature>
<evidence type="ECO:0000313" key="3">
    <source>
        <dbReference type="Proteomes" id="UP000092600"/>
    </source>
</evidence>
<evidence type="ECO:0000313" key="2">
    <source>
        <dbReference type="EMBL" id="OAY70320.1"/>
    </source>
</evidence>
<comment type="caution">
    <text evidence="2">The sequence shown here is derived from an EMBL/GenBank/DDBJ whole genome shotgun (WGS) entry which is preliminary data.</text>
</comment>
<dbReference type="PANTHER" id="PTHR34541:SF2">
    <property type="entry name" value="OS01G0729900 PROTEIN"/>
    <property type="match status" value="1"/>
</dbReference>
<evidence type="ECO:0000256" key="1">
    <source>
        <dbReference type="SAM" id="MobiDB-lite"/>
    </source>
</evidence>
<proteinExistence type="predicted"/>
<dbReference type="AlphaFoldDB" id="A0A199V0A1"/>
<gene>
    <name evidence="2" type="ORF">ACMD2_18953</name>
</gene>
<name>A0A199V0A1_ANACO</name>
<dbReference type="EMBL" id="LSRQ01003954">
    <property type="protein sequence ID" value="OAY70320.1"/>
    <property type="molecule type" value="Genomic_DNA"/>
</dbReference>
<sequence length="152" mass="16592">MATYPIALFPTPSPATPSPSLPLRLPRSHRPLSHSVSPDSSFSRVSSSQPFSRVSDTSASSRPRTRSPHWEGSFVDLLRVPSRNRFELFPYGQLTYMAGEGLTSSAFLPLFGGLLQAQGRYLRETRISFSCKDPESSGTCYTSASSNPSSNT</sequence>
<feature type="compositionally biased region" description="Low complexity" evidence="1">
    <location>
        <begin position="33"/>
        <end position="62"/>
    </location>
</feature>
<dbReference type="Proteomes" id="UP000092600">
    <property type="component" value="Unassembled WGS sequence"/>
</dbReference>
<reference evidence="2 3" key="1">
    <citation type="journal article" date="2016" name="DNA Res.">
        <title>The draft genome of MD-2 pineapple using hybrid error correction of long reads.</title>
        <authorList>
            <person name="Redwan R.M."/>
            <person name="Saidin A."/>
            <person name="Kumar S.V."/>
        </authorList>
    </citation>
    <scope>NUCLEOTIDE SEQUENCE [LARGE SCALE GENOMIC DNA]</scope>
    <source>
        <strain evidence="3">cv. MD2</strain>
        <tissue evidence="2">Leaf</tissue>
    </source>
</reference>
<dbReference type="PANTHER" id="PTHR34541">
    <property type="entry name" value="OS01G0729900 PROTEIN"/>
    <property type="match status" value="1"/>
</dbReference>
<accession>A0A199V0A1</accession>
<protein>
    <submittedName>
        <fullName evidence="2">Uncharacterized protein</fullName>
    </submittedName>
</protein>
<dbReference type="STRING" id="4615.A0A199V0A1"/>
<organism evidence="2 3">
    <name type="scientific">Ananas comosus</name>
    <name type="common">Pineapple</name>
    <name type="synonym">Ananas ananas</name>
    <dbReference type="NCBI Taxonomy" id="4615"/>
    <lineage>
        <taxon>Eukaryota</taxon>
        <taxon>Viridiplantae</taxon>
        <taxon>Streptophyta</taxon>
        <taxon>Embryophyta</taxon>
        <taxon>Tracheophyta</taxon>
        <taxon>Spermatophyta</taxon>
        <taxon>Magnoliopsida</taxon>
        <taxon>Liliopsida</taxon>
        <taxon>Poales</taxon>
        <taxon>Bromeliaceae</taxon>
        <taxon>Bromelioideae</taxon>
        <taxon>Ananas</taxon>
    </lineage>
</organism>
<feature type="region of interest" description="Disordered" evidence="1">
    <location>
        <begin position="1"/>
        <end position="69"/>
    </location>
</feature>